<protein>
    <submittedName>
        <fullName evidence="2">Uncharacterized protein</fullName>
    </submittedName>
</protein>
<name>A0A084XZP4_9PROT</name>
<comment type="caution">
    <text evidence="2">The sequence shown here is derived from an EMBL/GenBank/DDBJ whole genome shotgun (WGS) entry which is preliminary data.</text>
</comment>
<accession>A0A084XZP4</accession>
<gene>
    <name evidence="2" type="ORF">CAPSK01_002527</name>
</gene>
<feature type="region of interest" description="Disordered" evidence="1">
    <location>
        <begin position="188"/>
        <end position="212"/>
    </location>
</feature>
<dbReference type="STRING" id="1457154.CAPSK01_002527"/>
<evidence type="ECO:0000256" key="1">
    <source>
        <dbReference type="SAM" id="MobiDB-lite"/>
    </source>
</evidence>
<dbReference type="AlphaFoldDB" id="A0A084XZP4"/>
<reference evidence="2 3" key="1">
    <citation type="submission" date="2014-07" db="EMBL/GenBank/DDBJ databases">
        <title>Expanding our view of genomic diversity in Candidatus Accumulibacter clades.</title>
        <authorList>
            <person name="Skennerton C.T."/>
            <person name="Barr J.J."/>
            <person name="Slater F.R."/>
            <person name="Bond P.L."/>
            <person name="Tyson G.W."/>
        </authorList>
    </citation>
    <scope>NUCLEOTIDE SEQUENCE [LARGE SCALE GENOMIC DNA]</scope>
    <source>
        <strain evidence="3">SK-01</strain>
    </source>
</reference>
<dbReference type="Proteomes" id="UP000019812">
    <property type="component" value="Unassembled WGS sequence"/>
</dbReference>
<sequence>MIGRAIGELPSARNVEDADLGATARVTVADDDDRVAGNQHLVVPGATWIDIAAESVDGGDGAQILRADADREQAATAQDHQVVAVQLDDATFIDTCMLDVGDRFVFAGGALLGHCRRCGRGCGGGLSELAHGLVGTLSLLLVAATLRLVSPAFEETGKFLLVGKGAERLAWCNWIGRGGRCHWQAEGGQHGSGQVNDKGSIHGGPFVEGSDG</sequence>
<evidence type="ECO:0000313" key="2">
    <source>
        <dbReference type="EMBL" id="KFB67938.1"/>
    </source>
</evidence>
<proteinExistence type="predicted"/>
<evidence type="ECO:0000313" key="3">
    <source>
        <dbReference type="Proteomes" id="UP000019812"/>
    </source>
</evidence>
<organism evidence="2 3">
    <name type="scientific">Candidatus Accumulibacter vicinus</name>
    <dbReference type="NCBI Taxonomy" id="2954382"/>
    <lineage>
        <taxon>Bacteria</taxon>
        <taxon>Pseudomonadati</taxon>
        <taxon>Pseudomonadota</taxon>
        <taxon>Betaproteobacteria</taxon>
        <taxon>Candidatus Accumulibacter</taxon>
    </lineage>
</organism>
<dbReference type="EMBL" id="JDSS02000024">
    <property type="protein sequence ID" value="KFB67938.1"/>
    <property type="molecule type" value="Genomic_DNA"/>
</dbReference>